<evidence type="ECO:0008006" key="3">
    <source>
        <dbReference type="Google" id="ProtNLM"/>
    </source>
</evidence>
<dbReference type="EMBL" id="AOGW02000009">
    <property type="protein sequence ID" value="EMY61949.1"/>
    <property type="molecule type" value="Genomic_DNA"/>
</dbReference>
<sequence length="271" mass="29079">MKPLHLIRRPILIGFVFLISTVNCYFNPLVNGLLNPKVEETDSSALLGLAVGIGGQSVFVNISGQIKKAGIALGNVEIKAMDPSFSAKSQTNSSTTNTAGRFYLSISTGFQSLQFSDAGTIVNILLQVTPFSATVLSVDNSAYQIQSLDVYNLDTEAPVYLELVSSMPYDGLLIDNGNFSLISGGFAFTFSEDIEMPSNQTLWVAENFLVNPSITLLSPSISKNNVQIMINNGTITAPTLYTITLNSGIKSVTGKSIKPTTILFVTGELFL</sequence>
<dbReference type="AlphaFoldDB" id="N1VQH1"/>
<name>N1VQH1_9LEPT</name>
<evidence type="ECO:0000313" key="2">
    <source>
        <dbReference type="Proteomes" id="UP000012371"/>
    </source>
</evidence>
<organism evidence="1 2">
    <name type="scientific">Leptospira terpstrae serovar Hualin str. LT 11-33 = ATCC 700639</name>
    <dbReference type="NCBI Taxonomy" id="1257025"/>
    <lineage>
        <taxon>Bacteria</taxon>
        <taxon>Pseudomonadati</taxon>
        <taxon>Spirochaetota</taxon>
        <taxon>Spirochaetia</taxon>
        <taxon>Leptospirales</taxon>
        <taxon>Leptospiraceae</taxon>
        <taxon>Leptospira</taxon>
    </lineage>
</organism>
<proteinExistence type="predicted"/>
<dbReference type="STRING" id="1257025.LEP1GSC203_3758"/>
<reference evidence="1" key="1">
    <citation type="submission" date="2013-03" db="EMBL/GenBank/DDBJ databases">
        <authorList>
            <person name="Harkins D.M."/>
            <person name="Durkin A.S."/>
            <person name="Brinkac L.M."/>
            <person name="Haft D.H."/>
            <person name="Selengut J.D."/>
            <person name="Sanka R."/>
            <person name="DePew J."/>
            <person name="Purushe J."/>
            <person name="Hartskeerl R.A."/>
            <person name="Ahmed A."/>
            <person name="van der Linden H."/>
            <person name="Goris M.G.A."/>
            <person name="Vinetz J.M."/>
            <person name="Sutton G.G."/>
            <person name="Nierman W.C."/>
            <person name="Fouts D.E."/>
        </authorList>
    </citation>
    <scope>NUCLEOTIDE SEQUENCE [LARGE SCALE GENOMIC DNA]</scope>
    <source>
        <strain evidence="1">LT 11-33</strain>
    </source>
</reference>
<dbReference type="Proteomes" id="UP000012371">
    <property type="component" value="Unassembled WGS sequence"/>
</dbReference>
<keyword evidence="2" id="KW-1185">Reference proteome</keyword>
<comment type="caution">
    <text evidence="1">The sequence shown here is derived from an EMBL/GenBank/DDBJ whole genome shotgun (WGS) entry which is preliminary data.</text>
</comment>
<protein>
    <recommendedName>
        <fullName evidence="3">SbsA Ig-like domain-containing protein</fullName>
    </recommendedName>
</protein>
<dbReference type="RefSeq" id="WP_002973290.1">
    <property type="nucleotide sequence ID" value="NZ_AOGW02000009.1"/>
</dbReference>
<accession>N1VQH1</accession>
<evidence type="ECO:0000313" key="1">
    <source>
        <dbReference type="EMBL" id="EMY61949.1"/>
    </source>
</evidence>
<dbReference type="OrthoDB" id="329022at2"/>
<gene>
    <name evidence="1" type="ORF">LEP1GSC203_3758</name>
</gene>